<sequence length="144" mass="16144">MAKEGVTNPVIRHKGFVKRVTDSSLIVSIVNQSACSTCHANGVCSVADYQEKEIEIPSKGMHYSTGQEVTVLFHESAGFKALFYGYLLPFLIVFLTLIITFFGTNNEILAGLIALGTLVPYYTTLYFFRHYLKKVFKFEVEENG</sequence>
<dbReference type="OrthoDB" id="1120636at2"/>
<proteinExistence type="predicted"/>
<keyword evidence="3" id="KW-1185">Reference proteome</keyword>
<accession>A0A399CVE3</accession>
<keyword evidence="1" id="KW-0812">Transmembrane</keyword>
<comment type="caution">
    <text evidence="2">The sequence shown here is derived from an EMBL/GenBank/DDBJ whole genome shotgun (WGS) entry which is preliminary data.</text>
</comment>
<gene>
    <name evidence="2" type="ORF">D1164_19255</name>
</gene>
<dbReference type="Pfam" id="PF04246">
    <property type="entry name" value="RseC_MucC"/>
    <property type="match status" value="1"/>
</dbReference>
<dbReference type="AlphaFoldDB" id="A0A399CVE3"/>
<keyword evidence="1" id="KW-0472">Membrane</keyword>
<evidence type="ECO:0000256" key="1">
    <source>
        <dbReference type="SAM" id="Phobius"/>
    </source>
</evidence>
<dbReference type="Proteomes" id="UP000266441">
    <property type="component" value="Unassembled WGS sequence"/>
</dbReference>
<evidence type="ECO:0000313" key="3">
    <source>
        <dbReference type="Proteomes" id="UP000266441"/>
    </source>
</evidence>
<evidence type="ECO:0000313" key="2">
    <source>
        <dbReference type="EMBL" id="RIH63569.1"/>
    </source>
</evidence>
<reference evidence="2 3" key="1">
    <citation type="journal article" date="2015" name="Int. J. Syst. Evol. Microbiol.">
        <title>Mariniphaga sediminis sp. nov., isolated from coastal sediment.</title>
        <authorList>
            <person name="Wang F.Q."/>
            <person name="Shen Q.Y."/>
            <person name="Chen G.J."/>
            <person name="Du Z.J."/>
        </authorList>
    </citation>
    <scope>NUCLEOTIDE SEQUENCE [LARGE SCALE GENOMIC DNA]</scope>
    <source>
        <strain evidence="2 3">SY21</strain>
    </source>
</reference>
<feature type="transmembrane region" description="Helical" evidence="1">
    <location>
        <begin position="108"/>
        <end position="128"/>
    </location>
</feature>
<protein>
    <submittedName>
        <fullName evidence="2">Fis family transcriptional regulator</fullName>
    </submittedName>
</protein>
<dbReference type="EMBL" id="QWET01000019">
    <property type="protein sequence ID" value="RIH63569.1"/>
    <property type="molecule type" value="Genomic_DNA"/>
</dbReference>
<feature type="transmembrane region" description="Helical" evidence="1">
    <location>
        <begin position="81"/>
        <end position="102"/>
    </location>
</feature>
<name>A0A399CVE3_9BACT</name>
<organism evidence="2 3">
    <name type="scientific">Mariniphaga sediminis</name>
    <dbReference type="NCBI Taxonomy" id="1628158"/>
    <lineage>
        <taxon>Bacteria</taxon>
        <taxon>Pseudomonadati</taxon>
        <taxon>Bacteroidota</taxon>
        <taxon>Bacteroidia</taxon>
        <taxon>Marinilabiliales</taxon>
        <taxon>Prolixibacteraceae</taxon>
        <taxon>Mariniphaga</taxon>
    </lineage>
</organism>
<keyword evidence="1" id="KW-1133">Transmembrane helix</keyword>